<protein>
    <recommendedName>
        <fullName evidence="2">CSC1/OSCA1-like N-terminal transmembrane domain-containing protein</fullName>
    </recommendedName>
</protein>
<dbReference type="Proteomes" id="UP000006727">
    <property type="component" value="Chromosome 4"/>
</dbReference>
<keyword evidence="1" id="KW-1133">Transmembrane helix</keyword>
<feature type="transmembrane region" description="Helical" evidence="1">
    <location>
        <begin position="101"/>
        <end position="125"/>
    </location>
</feature>
<dbReference type="InterPro" id="IPR032880">
    <property type="entry name" value="CSC1/OSCA1-like_N"/>
</dbReference>
<evidence type="ECO:0000313" key="3">
    <source>
        <dbReference type="EnsemblPlants" id="Pp3c4_15650V3.2"/>
    </source>
</evidence>
<dbReference type="PANTHER" id="PTHR13018:SF5">
    <property type="entry name" value="RE44586P"/>
    <property type="match status" value="1"/>
</dbReference>
<dbReference type="AlphaFoldDB" id="A0A7I4DQF4"/>
<dbReference type="EnsemblPlants" id="Pp3c4_15650V3.2">
    <property type="protein sequence ID" value="Pp3c4_15650V3.2"/>
    <property type="gene ID" value="Pp3c4_15650"/>
</dbReference>
<dbReference type="EMBL" id="ABEU02000004">
    <property type="status" value="NOT_ANNOTATED_CDS"/>
    <property type="molecule type" value="Genomic_DNA"/>
</dbReference>
<proteinExistence type="predicted"/>
<feature type="domain" description="CSC1/OSCA1-like N-terminal transmembrane" evidence="2">
    <location>
        <begin position="7"/>
        <end position="169"/>
    </location>
</feature>
<dbReference type="GO" id="GO:0005227">
    <property type="term" value="F:calcium-activated cation channel activity"/>
    <property type="evidence" value="ECO:0007669"/>
    <property type="project" value="InterPro"/>
</dbReference>
<evidence type="ECO:0000313" key="4">
    <source>
        <dbReference type="Proteomes" id="UP000006727"/>
    </source>
</evidence>
<name>A0A7I4DQF4_PHYPA</name>
<dbReference type="InterPro" id="IPR045122">
    <property type="entry name" value="Csc1-like"/>
</dbReference>
<dbReference type="PANTHER" id="PTHR13018">
    <property type="entry name" value="PROBABLE MEMBRANE PROTEIN DUF221-RELATED"/>
    <property type="match status" value="1"/>
</dbReference>
<evidence type="ECO:0000256" key="1">
    <source>
        <dbReference type="SAM" id="Phobius"/>
    </source>
</evidence>
<sequence length="195" mass="22119">MTTLREIGVAALVNIGLTILFLLSFVFLSLQPVNDRVYYPKLYIKGLRKGRPRATPRQLKPIEKYVNLELNQYTRLFDWVKSALRKTENDIIQHAGLDSAVYLRIFLVGLKIFIPLMILSMAILVPVNVGAGSLAESGTDVTSNTTDTKFLFSSIDKLSMSNVPNRSPRWLQREIHLFLKGLLETNCEQEDAKFC</sequence>
<accession>A0A7I4DQF4</accession>
<keyword evidence="4" id="KW-1185">Reference proteome</keyword>
<organism evidence="3 4">
    <name type="scientific">Physcomitrium patens</name>
    <name type="common">Spreading-leaved earth moss</name>
    <name type="synonym">Physcomitrella patens</name>
    <dbReference type="NCBI Taxonomy" id="3218"/>
    <lineage>
        <taxon>Eukaryota</taxon>
        <taxon>Viridiplantae</taxon>
        <taxon>Streptophyta</taxon>
        <taxon>Embryophyta</taxon>
        <taxon>Bryophyta</taxon>
        <taxon>Bryophytina</taxon>
        <taxon>Bryopsida</taxon>
        <taxon>Funariidae</taxon>
        <taxon>Funariales</taxon>
        <taxon>Funariaceae</taxon>
        <taxon>Physcomitrium</taxon>
    </lineage>
</organism>
<reference evidence="3" key="3">
    <citation type="submission" date="2020-12" db="UniProtKB">
        <authorList>
            <consortium name="EnsemblPlants"/>
        </authorList>
    </citation>
    <scope>IDENTIFICATION</scope>
</reference>
<reference evidence="3 4" key="1">
    <citation type="journal article" date="2008" name="Science">
        <title>The Physcomitrella genome reveals evolutionary insights into the conquest of land by plants.</title>
        <authorList>
            <person name="Rensing S."/>
            <person name="Lang D."/>
            <person name="Zimmer A."/>
            <person name="Terry A."/>
            <person name="Salamov A."/>
            <person name="Shapiro H."/>
            <person name="Nishiyama T."/>
            <person name="Perroud P.-F."/>
            <person name="Lindquist E."/>
            <person name="Kamisugi Y."/>
            <person name="Tanahashi T."/>
            <person name="Sakakibara K."/>
            <person name="Fujita T."/>
            <person name="Oishi K."/>
            <person name="Shin-I T."/>
            <person name="Kuroki Y."/>
            <person name="Toyoda A."/>
            <person name="Suzuki Y."/>
            <person name="Hashimoto A."/>
            <person name="Yamaguchi K."/>
            <person name="Sugano A."/>
            <person name="Kohara Y."/>
            <person name="Fujiyama A."/>
            <person name="Anterola A."/>
            <person name="Aoki S."/>
            <person name="Ashton N."/>
            <person name="Barbazuk W.B."/>
            <person name="Barker E."/>
            <person name="Bennetzen J."/>
            <person name="Bezanilla M."/>
            <person name="Blankenship R."/>
            <person name="Cho S.H."/>
            <person name="Dutcher S."/>
            <person name="Estelle M."/>
            <person name="Fawcett J.A."/>
            <person name="Gundlach H."/>
            <person name="Hanada K."/>
            <person name="Heyl A."/>
            <person name="Hicks K.A."/>
            <person name="Hugh J."/>
            <person name="Lohr M."/>
            <person name="Mayer K."/>
            <person name="Melkozernov A."/>
            <person name="Murata T."/>
            <person name="Nelson D."/>
            <person name="Pils B."/>
            <person name="Prigge M."/>
            <person name="Reiss B."/>
            <person name="Renner T."/>
            <person name="Rombauts S."/>
            <person name="Rushton P."/>
            <person name="Sanderfoot A."/>
            <person name="Schween G."/>
            <person name="Shiu S.-H."/>
            <person name="Stueber K."/>
            <person name="Theodoulou F.L."/>
            <person name="Tu H."/>
            <person name="Van de Peer Y."/>
            <person name="Verrier P.J."/>
            <person name="Waters E."/>
            <person name="Wood A."/>
            <person name="Yang L."/>
            <person name="Cove D."/>
            <person name="Cuming A."/>
            <person name="Hasebe M."/>
            <person name="Lucas S."/>
            <person name="Mishler D.B."/>
            <person name="Reski R."/>
            <person name="Grigoriev I."/>
            <person name="Quatrano R.S."/>
            <person name="Boore J.L."/>
        </authorList>
    </citation>
    <scope>NUCLEOTIDE SEQUENCE [LARGE SCALE GENOMIC DNA]</scope>
    <source>
        <strain evidence="3 4">cv. Gransden 2004</strain>
    </source>
</reference>
<reference evidence="3 4" key="2">
    <citation type="journal article" date="2018" name="Plant J.">
        <title>The Physcomitrella patens chromosome-scale assembly reveals moss genome structure and evolution.</title>
        <authorList>
            <person name="Lang D."/>
            <person name="Ullrich K.K."/>
            <person name="Murat F."/>
            <person name="Fuchs J."/>
            <person name="Jenkins J."/>
            <person name="Haas F.B."/>
            <person name="Piednoel M."/>
            <person name="Gundlach H."/>
            <person name="Van Bel M."/>
            <person name="Meyberg R."/>
            <person name="Vives C."/>
            <person name="Morata J."/>
            <person name="Symeonidi A."/>
            <person name="Hiss M."/>
            <person name="Muchero W."/>
            <person name="Kamisugi Y."/>
            <person name="Saleh O."/>
            <person name="Blanc G."/>
            <person name="Decker E.L."/>
            <person name="van Gessel N."/>
            <person name="Grimwood J."/>
            <person name="Hayes R.D."/>
            <person name="Graham S.W."/>
            <person name="Gunter L.E."/>
            <person name="McDaniel S.F."/>
            <person name="Hoernstein S.N.W."/>
            <person name="Larsson A."/>
            <person name="Li F.W."/>
            <person name="Perroud P.F."/>
            <person name="Phillips J."/>
            <person name="Ranjan P."/>
            <person name="Rokshar D.S."/>
            <person name="Rothfels C.J."/>
            <person name="Schneider L."/>
            <person name="Shu S."/>
            <person name="Stevenson D.W."/>
            <person name="Thummler F."/>
            <person name="Tillich M."/>
            <person name="Villarreal Aguilar J.C."/>
            <person name="Widiez T."/>
            <person name="Wong G.K."/>
            <person name="Wymore A."/>
            <person name="Zhang Y."/>
            <person name="Zimmer A.D."/>
            <person name="Quatrano R.S."/>
            <person name="Mayer K.F.X."/>
            <person name="Goodstein D."/>
            <person name="Casacuberta J.M."/>
            <person name="Vandepoele K."/>
            <person name="Reski R."/>
            <person name="Cuming A.C."/>
            <person name="Tuskan G.A."/>
            <person name="Maumus F."/>
            <person name="Salse J."/>
            <person name="Schmutz J."/>
            <person name="Rensing S.A."/>
        </authorList>
    </citation>
    <scope>NUCLEOTIDE SEQUENCE [LARGE SCALE GENOMIC DNA]</scope>
    <source>
        <strain evidence="3 4">cv. Gransden 2004</strain>
    </source>
</reference>
<keyword evidence="1" id="KW-0472">Membrane</keyword>
<feature type="transmembrane region" description="Helical" evidence="1">
    <location>
        <begin position="7"/>
        <end position="30"/>
    </location>
</feature>
<dbReference type="Pfam" id="PF13967">
    <property type="entry name" value="RSN1_TM"/>
    <property type="match status" value="1"/>
</dbReference>
<evidence type="ECO:0000259" key="2">
    <source>
        <dbReference type="Pfam" id="PF13967"/>
    </source>
</evidence>
<keyword evidence="1" id="KW-0812">Transmembrane</keyword>
<dbReference type="Gramene" id="Pp3c4_15650V3.2">
    <property type="protein sequence ID" value="Pp3c4_15650V3.2"/>
    <property type="gene ID" value="Pp3c4_15650"/>
</dbReference>